<gene>
    <name evidence="2" type="ORF">KME07_08975</name>
</gene>
<reference evidence="2" key="2">
    <citation type="journal article" date="2022" name="Microbiol. Resour. Announc.">
        <title>Metagenome Sequencing to Explore Phylogenomics of Terrestrial Cyanobacteria.</title>
        <authorList>
            <person name="Ward R.D."/>
            <person name="Stajich J.E."/>
            <person name="Johansen J.R."/>
            <person name="Huntemann M."/>
            <person name="Clum A."/>
            <person name="Foster B."/>
            <person name="Foster B."/>
            <person name="Roux S."/>
            <person name="Palaniappan K."/>
            <person name="Varghese N."/>
            <person name="Mukherjee S."/>
            <person name="Reddy T.B.K."/>
            <person name="Daum C."/>
            <person name="Copeland A."/>
            <person name="Chen I.A."/>
            <person name="Ivanova N.N."/>
            <person name="Kyrpides N.C."/>
            <person name="Shapiro N."/>
            <person name="Eloe-Fadrosh E.A."/>
            <person name="Pietrasiak N."/>
        </authorList>
    </citation>
    <scope>NUCLEOTIDE SEQUENCE</scope>
    <source>
        <strain evidence="2">GSE-TBD4-15B</strain>
    </source>
</reference>
<dbReference type="Pfam" id="PF13557">
    <property type="entry name" value="Phenol_MetA_deg"/>
    <property type="match status" value="1"/>
</dbReference>
<proteinExistence type="predicted"/>
<evidence type="ECO:0000256" key="1">
    <source>
        <dbReference type="SAM" id="SignalP"/>
    </source>
</evidence>
<dbReference type="AlphaFoldDB" id="A0A951PA09"/>
<accession>A0A951PA09</accession>
<evidence type="ECO:0000313" key="3">
    <source>
        <dbReference type="Proteomes" id="UP000707356"/>
    </source>
</evidence>
<protein>
    <submittedName>
        <fullName evidence="2">Transporter</fullName>
    </submittedName>
</protein>
<name>A0A951PA09_9CYAN</name>
<organism evidence="2 3">
    <name type="scientific">Pegethrix bostrychoides GSE-TBD4-15B</name>
    <dbReference type="NCBI Taxonomy" id="2839662"/>
    <lineage>
        <taxon>Bacteria</taxon>
        <taxon>Bacillati</taxon>
        <taxon>Cyanobacteriota</taxon>
        <taxon>Cyanophyceae</taxon>
        <taxon>Oculatellales</taxon>
        <taxon>Oculatellaceae</taxon>
        <taxon>Pegethrix</taxon>
    </lineage>
</organism>
<comment type="caution">
    <text evidence="2">The sequence shown here is derived from an EMBL/GenBank/DDBJ whole genome shotgun (WGS) entry which is preliminary data.</text>
</comment>
<dbReference type="PROSITE" id="PS51257">
    <property type="entry name" value="PROKAR_LIPOPROTEIN"/>
    <property type="match status" value="1"/>
</dbReference>
<dbReference type="Proteomes" id="UP000707356">
    <property type="component" value="Unassembled WGS sequence"/>
</dbReference>
<sequence>MNTFKRIGSTAARAFTLAATSVALSLTMAGQACAQQYGPRIFWLAPSDLNVIQFQFLYQKTNTAFDASVVYPNLDIDTTVLVGTYAPTFSLGDTSGQFILSVPYAAADVELSAGSREIDRSQAGLADIYTEFRVGLVNAPGLSPQEFVQYMTEENPRVQLRGMVGVFVPVGDYDSDRVVNIGSNRWAFRAGIPAVIRLSSNWKPGNRTTLELLPSMDVYTDNNSPPLSSTRFANTRFVADRTAQNPIFRMEGHLTQDISSEFWVSLDAQYNFGGATYADGVGQGNQQSWLGLGGTLGSNLWPGGTLSFNGGGVVARNQSSPDGWQVRFVVIQAF</sequence>
<keyword evidence="1" id="KW-0732">Signal</keyword>
<reference evidence="2" key="1">
    <citation type="submission" date="2021-05" db="EMBL/GenBank/DDBJ databases">
        <authorList>
            <person name="Pietrasiak N."/>
            <person name="Ward R."/>
            <person name="Stajich J.E."/>
            <person name="Kurbessoian T."/>
        </authorList>
    </citation>
    <scope>NUCLEOTIDE SEQUENCE</scope>
    <source>
        <strain evidence="2">GSE-TBD4-15B</strain>
    </source>
</reference>
<feature type="signal peptide" evidence="1">
    <location>
        <begin position="1"/>
        <end position="34"/>
    </location>
</feature>
<feature type="chain" id="PRO_5036877234" evidence="1">
    <location>
        <begin position="35"/>
        <end position="334"/>
    </location>
</feature>
<evidence type="ECO:0000313" key="2">
    <source>
        <dbReference type="EMBL" id="MBW4465559.1"/>
    </source>
</evidence>
<dbReference type="InterPro" id="IPR025737">
    <property type="entry name" value="FApF"/>
</dbReference>
<dbReference type="EMBL" id="JAHHHV010000049">
    <property type="protein sequence ID" value="MBW4465559.1"/>
    <property type="molecule type" value="Genomic_DNA"/>
</dbReference>